<keyword evidence="3" id="KW-1185">Reference proteome</keyword>
<proteinExistence type="predicted"/>
<dbReference type="Proteomes" id="UP001600888">
    <property type="component" value="Unassembled WGS sequence"/>
</dbReference>
<protein>
    <submittedName>
        <fullName evidence="2">Uncharacterized protein</fullName>
    </submittedName>
</protein>
<comment type="caution">
    <text evidence="2">The sequence shown here is derived from an EMBL/GenBank/DDBJ whole genome shotgun (WGS) entry which is preliminary data.</text>
</comment>
<gene>
    <name evidence="2" type="ORF">FJTKL_07952</name>
</gene>
<feature type="region of interest" description="Disordered" evidence="1">
    <location>
        <begin position="1"/>
        <end position="20"/>
    </location>
</feature>
<sequence>MVLKKSVLVHHGHSKSSTSNRTAKAFRALLLLLLPRKDYRPLWRWPHVEGNRRVLDRPSCPVQVSSCVSAEKLEMSGGSSAELAACFAFAALAPTRTFFPSSCLSFVCRGACLDEASSKHTPSERLAQDAAVTFISHRTPPEGCSNRKSKVISHFIVHSSTAHFRPVQNPI</sequence>
<evidence type="ECO:0000313" key="3">
    <source>
        <dbReference type="Proteomes" id="UP001600888"/>
    </source>
</evidence>
<evidence type="ECO:0000256" key="1">
    <source>
        <dbReference type="SAM" id="MobiDB-lite"/>
    </source>
</evidence>
<organism evidence="2 3">
    <name type="scientific">Diaporthe vaccinii</name>
    <dbReference type="NCBI Taxonomy" id="105482"/>
    <lineage>
        <taxon>Eukaryota</taxon>
        <taxon>Fungi</taxon>
        <taxon>Dikarya</taxon>
        <taxon>Ascomycota</taxon>
        <taxon>Pezizomycotina</taxon>
        <taxon>Sordariomycetes</taxon>
        <taxon>Sordariomycetidae</taxon>
        <taxon>Diaporthales</taxon>
        <taxon>Diaporthaceae</taxon>
        <taxon>Diaporthe</taxon>
        <taxon>Diaporthe eres species complex</taxon>
    </lineage>
</organism>
<reference evidence="2 3" key="1">
    <citation type="submission" date="2024-03" db="EMBL/GenBank/DDBJ databases">
        <title>A high-quality draft genome sequence of Diaporthe vaccinii, a causative agent of upright dieback and viscid rot disease in cranberry plants.</title>
        <authorList>
            <person name="Sarrasin M."/>
            <person name="Lang B.F."/>
            <person name="Burger G."/>
        </authorList>
    </citation>
    <scope>NUCLEOTIDE SEQUENCE [LARGE SCALE GENOMIC DNA]</scope>
    <source>
        <strain evidence="2 3">IS7</strain>
    </source>
</reference>
<name>A0ABR4FDY9_9PEZI</name>
<accession>A0ABR4FDY9</accession>
<evidence type="ECO:0000313" key="2">
    <source>
        <dbReference type="EMBL" id="KAL2292910.1"/>
    </source>
</evidence>
<dbReference type="EMBL" id="JBAWTH010000002">
    <property type="protein sequence ID" value="KAL2292910.1"/>
    <property type="molecule type" value="Genomic_DNA"/>
</dbReference>